<evidence type="ECO:0008006" key="12">
    <source>
        <dbReference type="Google" id="ProtNLM"/>
    </source>
</evidence>
<evidence type="ECO:0000313" key="10">
    <source>
        <dbReference type="EMBL" id="GGF75147.1"/>
    </source>
</evidence>
<dbReference type="InterPro" id="IPR034391">
    <property type="entry name" value="AdoMet-like_SPASM_containing"/>
</dbReference>
<dbReference type="SFLD" id="SFLDG01387">
    <property type="entry name" value="BtrN-like_SPASM_domain_contain"/>
    <property type="match status" value="1"/>
</dbReference>
<feature type="domain" description="Radical SAM core" evidence="8">
    <location>
        <begin position="153"/>
        <end position="291"/>
    </location>
</feature>
<dbReference type="Pfam" id="PF13186">
    <property type="entry name" value="SPASM"/>
    <property type="match status" value="1"/>
</dbReference>
<evidence type="ECO:0000256" key="7">
    <source>
        <dbReference type="ARBA" id="ARBA00023014"/>
    </source>
</evidence>
<keyword evidence="6" id="KW-0408">Iron</keyword>
<dbReference type="InterPro" id="IPR058240">
    <property type="entry name" value="rSAM_sf"/>
</dbReference>
<dbReference type="SFLD" id="SFLDS00029">
    <property type="entry name" value="Radical_SAM"/>
    <property type="match status" value="1"/>
</dbReference>
<feature type="domain" description="4Fe4S-binding SPASM" evidence="9">
    <location>
        <begin position="366"/>
        <end position="432"/>
    </location>
</feature>
<sequence>MILVTEEQQKQIQISLIEKEYVFQTNENILLSVTICNDDQSGLLKPSDNNINLSYHWKDLDGNMVIFDGLRTPILQDIKALSKLDIDLKIQTPAKAGHFKLQIGMVQEGNAWFEGASSTHLGEAIIKIENSDARFVKNQPSIVDTPPAIFNFELTNNCPFRCVMCPRTHNMSRSKGTMDFDLFKKIVDEFVLLNPEFALHEITWLHGFGESLEHPDFDKFLKYTNIKGMNAGLSINPLMLKEKTSIKLLNVKTKHLYLSLDGHDNTSFEKIRGVKDAYDKSKERLIRFLELKRELSPHTQVEISMIDFGLNQESISVMSEHWSSIDSTVTFLAKPFVNWDGNAEDVNALMENVQPNTHDNSAAVTCREPWTKMTVNWNGLVSPCCYDYDNKYILGDLNRQTLSEVWNGEPMQALRKEFSSGDVKNILCQNCTHLRA</sequence>
<evidence type="ECO:0000259" key="9">
    <source>
        <dbReference type="Pfam" id="PF13186"/>
    </source>
</evidence>
<dbReference type="SFLD" id="SFLDG01067">
    <property type="entry name" value="SPASM/twitch_domain_containing"/>
    <property type="match status" value="1"/>
</dbReference>
<evidence type="ECO:0000259" key="8">
    <source>
        <dbReference type="Pfam" id="PF04055"/>
    </source>
</evidence>
<dbReference type="PANTHER" id="PTHR11228:SF7">
    <property type="entry name" value="PQQA PEPTIDE CYCLASE"/>
    <property type="match status" value="1"/>
</dbReference>
<keyword evidence="7" id="KW-0411">Iron-sulfur</keyword>
<organism evidence="10 11">
    <name type="scientific">Terasakiella brassicae</name>
    <dbReference type="NCBI Taxonomy" id="1634917"/>
    <lineage>
        <taxon>Bacteria</taxon>
        <taxon>Pseudomonadati</taxon>
        <taxon>Pseudomonadota</taxon>
        <taxon>Alphaproteobacteria</taxon>
        <taxon>Rhodospirillales</taxon>
        <taxon>Terasakiellaceae</taxon>
        <taxon>Terasakiella</taxon>
    </lineage>
</organism>
<keyword evidence="4" id="KW-0479">Metal-binding</keyword>
<dbReference type="InterPro" id="IPR000385">
    <property type="entry name" value="MoaA_NifB_PqqE_Fe-S-bd_CS"/>
</dbReference>
<name>A0A917FE88_9PROT</name>
<evidence type="ECO:0000313" key="11">
    <source>
        <dbReference type="Proteomes" id="UP000632498"/>
    </source>
</evidence>
<keyword evidence="5" id="KW-0560">Oxidoreductase</keyword>
<reference evidence="10" key="2">
    <citation type="submission" date="2020-09" db="EMBL/GenBank/DDBJ databases">
        <authorList>
            <person name="Sun Q."/>
            <person name="Zhou Y."/>
        </authorList>
    </citation>
    <scope>NUCLEOTIDE SEQUENCE</scope>
    <source>
        <strain evidence="10">CGMCC 1.15254</strain>
    </source>
</reference>
<dbReference type="EMBL" id="BMHV01000036">
    <property type="protein sequence ID" value="GGF75147.1"/>
    <property type="molecule type" value="Genomic_DNA"/>
</dbReference>
<evidence type="ECO:0000256" key="4">
    <source>
        <dbReference type="ARBA" id="ARBA00022723"/>
    </source>
</evidence>
<dbReference type="Gene3D" id="3.20.20.70">
    <property type="entry name" value="Aldolase class I"/>
    <property type="match status" value="1"/>
</dbReference>
<accession>A0A917FE88</accession>
<dbReference type="InterPro" id="IPR050377">
    <property type="entry name" value="Radical_SAM_PqqE_MftC-like"/>
</dbReference>
<keyword evidence="3" id="KW-0949">S-adenosyl-L-methionine</keyword>
<dbReference type="SUPFAM" id="SSF102114">
    <property type="entry name" value="Radical SAM enzymes"/>
    <property type="match status" value="1"/>
</dbReference>
<proteinExistence type="predicted"/>
<evidence type="ECO:0000256" key="6">
    <source>
        <dbReference type="ARBA" id="ARBA00023004"/>
    </source>
</evidence>
<reference evidence="10" key="1">
    <citation type="journal article" date="2014" name="Int. J. Syst. Evol. Microbiol.">
        <title>Complete genome sequence of Corynebacterium casei LMG S-19264T (=DSM 44701T), isolated from a smear-ripened cheese.</title>
        <authorList>
            <consortium name="US DOE Joint Genome Institute (JGI-PGF)"/>
            <person name="Walter F."/>
            <person name="Albersmeier A."/>
            <person name="Kalinowski J."/>
            <person name="Ruckert C."/>
        </authorList>
    </citation>
    <scope>NUCLEOTIDE SEQUENCE</scope>
    <source>
        <strain evidence="10">CGMCC 1.15254</strain>
    </source>
</reference>
<evidence type="ECO:0000256" key="2">
    <source>
        <dbReference type="ARBA" id="ARBA00022485"/>
    </source>
</evidence>
<evidence type="ECO:0000256" key="5">
    <source>
        <dbReference type="ARBA" id="ARBA00023002"/>
    </source>
</evidence>
<dbReference type="InterPro" id="IPR007197">
    <property type="entry name" value="rSAM"/>
</dbReference>
<gene>
    <name evidence="10" type="ORF">GCM10011332_31460</name>
</gene>
<evidence type="ECO:0000256" key="1">
    <source>
        <dbReference type="ARBA" id="ARBA00001966"/>
    </source>
</evidence>
<evidence type="ECO:0000256" key="3">
    <source>
        <dbReference type="ARBA" id="ARBA00022691"/>
    </source>
</evidence>
<dbReference type="InterPro" id="IPR013785">
    <property type="entry name" value="Aldolase_TIM"/>
</dbReference>
<dbReference type="PANTHER" id="PTHR11228">
    <property type="entry name" value="RADICAL SAM DOMAIN PROTEIN"/>
    <property type="match status" value="1"/>
</dbReference>
<dbReference type="Proteomes" id="UP000632498">
    <property type="component" value="Unassembled WGS sequence"/>
</dbReference>
<keyword evidence="11" id="KW-1185">Reference proteome</keyword>
<protein>
    <recommendedName>
        <fullName evidence="12">Radical SAM protein</fullName>
    </recommendedName>
</protein>
<dbReference type="Pfam" id="PF04055">
    <property type="entry name" value="Radical_SAM"/>
    <property type="match status" value="1"/>
</dbReference>
<dbReference type="GO" id="GO:0051539">
    <property type="term" value="F:4 iron, 4 sulfur cluster binding"/>
    <property type="evidence" value="ECO:0007669"/>
    <property type="project" value="UniProtKB-KW"/>
</dbReference>
<dbReference type="CDD" id="cd21109">
    <property type="entry name" value="SPASM"/>
    <property type="match status" value="1"/>
</dbReference>
<dbReference type="GO" id="GO:0016491">
    <property type="term" value="F:oxidoreductase activity"/>
    <property type="evidence" value="ECO:0007669"/>
    <property type="project" value="UniProtKB-KW"/>
</dbReference>
<dbReference type="PROSITE" id="PS01305">
    <property type="entry name" value="MOAA_NIFB_PQQE"/>
    <property type="match status" value="1"/>
</dbReference>
<dbReference type="AlphaFoldDB" id="A0A917FE88"/>
<dbReference type="InterPro" id="IPR023885">
    <property type="entry name" value="4Fe4S-binding_SPASM_dom"/>
</dbReference>
<comment type="cofactor">
    <cofactor evidence="1">
        <name>[4Fe-4S] cluster</name>
        <dbReference type="ChEBI" id="CHEBI:49883"/>
    </cofactor>
</comment>
<comment type="caution">
    <text evidence="10">The sequence shown here is derived from an EMBL/GenBank/DDBJ whole genome shotgun (WGS) entry which is preliminary data.</text>
</comment>
<dbReference type="RefSeq" id="WP_188666962.1">
    <property type="nucleotide sequence ID" value="NZ_BMHV01000036.1"/>
</dbReference>
<keyword evidence="2" id="KW-0004">4Fe-4S</keyword>
<dbReference type="CDD" id="cd01335">
    <property type="entry name" value="Radical_SAM"/>
    <property type="match status" value="1"/>
</dbReference>
<dbReference type="GO" id="GO:0046872">
    <property type="term" value="F:metal ion binding"/>
    <property type="evidence" value="ECO:0007669"/>
    <property type="project" value="UniProtKB-KW"/>
</dbReference>